<feature type="compositionally biased region" description="Basic and acidic residues" evidence="1">
    <location>
        <begin position="29"/>
        <end position="54"/>
    </location>
</feature>
<proteinExistence type="predicted"/>
<evidence type="ECO:0000313" key="3">
    <source>
        <dbReference type="Proteomes" id="UP000505377"/>
    </source>
</evidence>
<reference evidence="2 3" key="1">
    <citation type="submission" date="2020-05" db="EMBL/GenBank/DDBJ databases">
        <authorList>
            <person name="Mo P."/>
        </authorList>
    </citation>
    <scope>NUCLEOTIDE SEQUENCE [LARGE SCALE GENOMIC DNA]</scope>
    <source>
        <strain evidence="2 3">Gen01</strain>
    </source>
</reference>
<evidence type="ECO:0000256" key="1">
    <source>
        <dbReference type="SAM" id="MobiDB-lite"/>
    </source>
</evidence>
<dbReference type="AlphaFoldDB" id="A0A6M6JJ06"/>
<feature type="compositionally biased region" description="Acidic residues" evidence="1">
    <location>
        <begin position="62"/>
        <end position="71"/>
    </location>
</feature>
<dbReference type="EMBL" id="CP053564">
    <property type="protein sequence ID" value="QJY47436.1"/>
    <property type="molecule type" value="Genomic_DNA"/>
</dbReference>
<gene>
    <name evidence="2" type="ORF">HOP40_17795</name>
</gene>
<dbReference type="KEGG" id="pbro:HOP40_17795"/>
<feature type="compositionally biased region" description="Basic and acidic residues" evidence="1">
    <location>
        <begin position="1"/>
        <end position="22"/>
    </location>
</feature>
<dbReference type="Proteomes" id="UP000505377">
    <property type="component" value="Chromosome"/>
</dbReference>
<dbReference type="RefSeq" id="WP_172160034.1">
    <property type="nucleotide sequence ID" value="NZ_CP053564.1"/>
</dbReference>
<accession>A0A6M6JJ06</accession>
<name>A0A6M6JJ06_9PSEU</name>
<sequence>MERGSSKHGARVDEELGREVRGRTGGAGGHREEWAETEPRAAAEDRIDRTELPRDISATPADADEPPEESA</sequence>
<protein>
    <submittedName>
        <fullName evidence="2">Uncharacterized protein</fullName>
    </submittedName>
</protein>
<organism evidence="2 3">
    <name type="scientific">Pseudonocardia broussonetiae</name>
    <dbReference type="NCBI Taxonomy" id="2736640"/>
    <lineage>
        <taxon>Bacteria</taxon>
        <taxon>Bacillati</taxon>
        <taxon>Actinomycetota</taxon>
        <taxon>Actinomycetes</taxon>
        <taxon>Pseudonocardiales</taxon>
        <taxon>Pseudonocardiaceae</taxon>
        <taxon>Pseudonocardia</taxon>
    </lineage>
</organism>
<feature type="region of interest" description="Disordered" evidence="1">
    <location>
        <begin position="1"/>
        <end position="71"/>
    </location>
</feature>
<keyword evidence="3" id="KW-1185">Reference proteome</keyword>
<evidence type="ECO:0000313" key="2">
    <source>
        <dbReference type="EMBL" id="QJY47436.1"/>
    </source>
</evidence>